<organism evidence="2 3">
    <name type="scientific">Nephila pilipes</name>
    <name type="common">Giant wood spider</name>
    <name type="synonym">Nephila maculata</name>
    <dbReference type="NCBI Taxonomy" id="299642"/>
    <lineage>
        <taxon>Eukaryota</taxon>
        <taxon>Metazoa</taxon>
        <taxon>Ecdysozoa</taxon>
        <taxon>Arthropoda</taxon>
        <taxon>Chelicerata</taxon>
        <taxon>Arachnida</taxon>
        <taxon>Araneae</taxon>
        <taxon>Araneomorphae</taxon>
        <taxon>Entelegynae</taxon>
        <taxon>Araneoidea</taxon>
        <taxon>Nephilidae</taxon>
        <taxon>Nephila</taxon>
    </lineage>
</organism>
<keyword evidence="1" id="KW-0175">Coiled coil</keyword>
<proteinExistence type="predicted"/>
<dbReference type="EMBL" id="BMAW01065180">
    <property type="protein sequence ID" value="GFT49163.1"/>
    <property type="molecule type" value="Genomic_DNA"/>
</dbReference>
<protein>
    <recommendedName>
        <fullName evidence="4">Peptidase A2 domain-containing protein</fullName>
    </recommendedName>
</protein>
<keyword evidence="3" id="KW-1185">Reference proteome</keyword>
<feature type="coiled-coil region" evidence="1">
    <location>
        <begin position="107"/>
        <end position="176"/>
    </location>
</feature>
<reference evidence="2" key="1">
    <citation type="submission" date="2020-08" db="EMBL/GenBank/DDBJ databases">
        <title>Multicomponent nature underlies the extraordinary mechanical properties of spider dragline silk.</title>
        <authorList>
            <person name="Kono N."/>
            <person name="Nakamura H."/>
            <person name="Mori M."/>
            <person name="Yoshida Y."/>
            <person name="Ohtoshi R."/>
            <person name="Malay A.D."/>
            <person name="Moran D.A.P."/>
            <person name="Tomita M."/>
            <person name="Numata K."/>
            <person name="Arakawa K."/>
        </authorList>
    </citation>
    <scope>NUCLEOTIDE SEQUENCE</scope>
</reference>
<accession>A0A8X6P3B1</accession>
<sequence length="347" mass="39454">MTKFIAKTESIWVSSVEDTDSDEILELLEEINKKENDLNIVNSEIEIAITDPTVFDNELKTSEEYSDKMTIKKFRIKNRIQKINALGNSVVEKRENRPARSACLKLLKTHLMQLAEFEKKKEEMQALENQRAEALRQNGTEPILKKEKNFDHYAMLPEEQSEIEEFEEKYFEIKAKYLSAVDALNSSSIVNSSFKTSENCIINELSLREIELIHLPCNTVEGQSISFLPTSTGHDCAILLDSGSEATSIPESLVNKQCIKRTNASINVKGLGSSESAVTRGSACLNIDPKYGSDKKYLQIDAFILNKVMSNLPTKQVRCEGLNYLYSTKFADLKFSFKKIDFREYLL</sequence>
<evidence type="ECO:0000313" key="3">
    <source>
        <dbReference type="Proteomes" id="UP000887013"/>
    </source>
</evidence>
<dbReference type="AlphaFoldDB" id="A0A8X6P3B1"/>
<gene>
    <name evidence="2" type="ORF">NPIL_4321</name>
</gene>
<comment type="caution">
    <text evidence="2">The sequence shown here is derived from an EMBL/GenBank/DDBJ whole genome shotgun (WGS) entry which is preliminary data.</text>
</comment>
<name>A0A8X6P3B1_NEPPI</name>
<evidence type="ECO:0000313" key="2">
    <source>
        <dbReference type="EMBL" id="GFT49163.1"/>
    </source>
</evidence>
<dbReference type="Proteomes" id="UP000887013">
    <property type="component" value="Unassembled WGS sequence"/>
</dbReference>
<evidence type="ECO:0000256" key="1">
    <source>
        <dbReference type="SAM" id="Coils"/>
    </source>
</evidence>
<dbReference type="OrthoDB" id="6431140at2759"/>
<evidence type="ECO:0008006" key="4">
    <source>
        <dbReference type="Google" id="ProtNLM"/>
    </source>
</evidence>